<gene>
    <name evidence="1" type="ORF">BG04_58</name>
</gene>
<protein>
    <recommendedName>
        <fullName evidence="3">Group-specific protein</fullName>
    </recommendedName>
</protein>
<dbReference type="HOGENOM" id="CLU_131345_0_0_9"/>
<dbReference type="GeneID" id="93643583"/>
<accession>A0A0B6ABU4</accession>
<name>A0A0B6ABU4_PRIM2</name>
<evidence type="ECO:0000313" key="2">
    <source>
        <dbReference type="Proteomes" id="UP000031829"/>
    </source>
</evidence>
<dbReference type="KEGG" id="bmeg:BG04_58"/>
<sequence length="137" mass="15505">MIRKWVAVCVVFAAFIFPQAVNAEQPKVEIFQIETGRVVRSTLKPPNVQKEAEKSIASITGLYKKASPLPKKGYLVKVPLDPALKIENSAVNTLASEVIFVLEPNQKPIMMVFDNENRTYFFEFTHDLTLLRKALQL</sequence>
<evidence type="ECO:0008006" key="3">
    <source>
        <dbReference type="Google" id="ProtNLM"/>
    </source>
</evidence>
<evidence type="ECO:0000313" key="1">
    <source>
        <dbReference type="EMBL" id="AJI22395.1"/>
    </source>
</evidence>
<dbReference type="AlphaFoldDB" id="A0A0B6ABU4"/>
<organism evidence="1 2">
    <name type="scientific">Priestia megaterium (strain ATCC 14581 / DSM 32 / CCUG 1817 / JCM 2506 / NBRC 15308 / NCIMB 9376 / NCTC 10342 / NRRL B-14308 / VKM B-512 / Ford 19)</name>
    <name type="common">Bacillus megaterium</name>
    <dbReference type="NCBI Taxonomy" id="1348623"/>
    <lineage>
        <taxon>Bacteria</taxon>
        <taxon>Bacillati</taxon>
        <taxon>Bacillota</taxon>
        <taxon>Bacilli</taxon>
        <taxon>Bacillales</taxon>
        <taxon>Bacillaceae</taxon>
        <taxon>Priestia</taxon>
    </lineage>
</organism>
<dbReference type="RefSeq" id="WP_034650665.1">
    <property type="nucleotide sequence ID" value="NZ_BCVB01000006.1"/>
</dbReference>
<dbReference type="EMBL" id="CP009920">
    <property type="protein sequence ID" value="AJI22395.1"/>
    <property type="molecule type" value="Genomic_DNA"/>
</dbReference>
<proteinExistence type="predicted"/>
<dbReference type="Proteomes" id="UP000031829">
    <property type="component" value="Chromosome"/>
</dbReference>
<reference evidence="1 2" key="1">
    <citation type="journal article" date="2015" name="Genome Announc.">
        <title>Complete genome sequences for 35 biothreat assay-relevant bacillus species.</title>
        <authorList>
            <person name="Johnson S.L."/>
            <person name="Daligault H.E."/>
            <person name="Davenport K.W."/>
            <person name="Jaissle J."/>
            <person name="Frey K.G."/>
            <person name="Ladner J.T."/>
            <person name="Broomall S.M."/>
            <person name="Bishop-Lilly K.A."/>
            <person name="Bruce D.C."/>
            <person name="Gibbons H.S."/>
            <person name="Coyne S.R."/>
            <person name="Lo C.C."/>
            <person name="Meincke L."/>
            <person name="Munk A.C."/>
            <person name="Koroleva G.I."/>
            <person name="Rosenzweig C.N."/>
            <person name="Palacios G.F."/>
            <person name="Redden C.L."/>
            <person name="Minogue T.D."/>
            <person name="Chain P.S."/>
        </authorList>
    </citation>
    <scope>NUCLEOTIDE SEQUENCE [LARGE SCALE GENOMIC DNA]</scope>
    <source>
        <strain evidence="2">ATCC 14581 / DSM 32 / JCM 2506 / NBRC 15308 / NCIMB 9376 / NCTC 10342 / NRRL B-14308 / VKM B-512</strain>
    </source>
</reference>